<keyword evidence="1" id="KW-0808">Transferase</keyword>
<comment type="caution">
    <text evidence="6">The sequence shown here is derived from an EMBL/GenBank/DDBJ whole genome shotgun (WGS) entry which is preliminary data.</text>
</comment>
<feature type="transmembrane region" description="Helical" evidence="4">
    <location>
        <begin position="46"/>
        <end position="64"/>
    </location>
</feature>
<organism evidence="6 7">
    <name type="scientific">Lentzea cavernae</name>
    <dbReference type="NCBI Taxonomy" id="2020703"/>
    <lineage>
        <taxon>Bacteria</taxon>
        <taxon>Bacillati</taxon>
        <taxon>Actinomycetota</taxon>
        <taxon>Actinomycetes</taxon>
        <taxon>Pseudonocardiales</taxon>
        <taxon>Pseudonocardiaceae</taxon>
        <taxon>Lentzea</taxon>
    </lineage>
</organism>
<dbReference type="SUPFAM" id="SSF55874">
    <property type="entry name" value="ATPase domain of HSP90 chaperone/DNA topoisomerase II/histidine kinase"/>
    <property type="match status" value="1"/>
</dbReference>
<evidence type="ECO:0000313" key="7">
    <source>
        <dbReference type="Proteomes" id="UP000605568"/>
    </source>
</evidence>
<evidence type="ECO:0000256" key="1">
    <source>
        <dbReference type="ARBA" id="ARBA00022679"/>
    </source>
</evidence>
<name>A0ABQ3MKL8_9PSEU</name>
<keyword evidence="4" id="KW-0472">Membrane</keyword>
<reference evidence="7" key="1">
    <citation type="journal article" date="2019" name="Int. J. Syst. Evol. Microbiol.">
        <title>The Global Catalogue of Microorganisms (GCM) 10K type strain sequencing project: providing services to taxonomists for standard genome sequencing and annotation.</title>
        <authorList>
            <consortium name="The Broad Institute Genomics Platform"/>
            <consortium name="The Broad Institute Genome Sequencing Center for Infectious Disease"/>
            <person name="Wu L."/>
            <person name="Ma J."/>
        </authorList>
    </citation>
    <scope>NUCLEOTIDE SEQUENCE [LARGE SCALE GENOMIC DNA]</scope>
    <source>
        <strain evidence="7">CGMCC 4.7367</strain>
    </source>
</reference>
<feature type="transmembrane region" description="Helical" evidence="4">
    <location>
        <begin position="21"/>
        <end position="40"/>
    </location>
</feature>
<dbReference type="Pfam" id="PF02518">
    <property type="entry name" value="HATPase_c"/>
    <property type="match status" value="1"/>
</dbReference>
<feature type="domain" description="Histidine kinase/HSP90-like ATPase" evidence="5">
    <location>
        <begin position="288"/>
        <end position="371"/>
    </location>
</feature>
<evidence type="ECO:0000256" key="4">
    <source>
        <dbReference type="SAM" id="Phobius"/>
    </source>
</evidence>
<dbReference type="Proteomes" id="UP000605568">
    <property type="component" value="Unassembled WGS sequence"/>
</dbReference>
<evidence type="ECO:0000256" key="2">
    <source>
        <dbReference type="ARBA" id="ARBA00022777"/>
    </source>
</evidence>
<feature type="transmembrane region" description="Helical" evidence="4">
    <location>
        <begin position="71"/>
        <end position="91"/>
    </location>
</feature>
<proteinExistence type="predicted"/>
<evidence type="ECO:0000259" key="5">
    <source>
        <dbReference type="Pfam" id="PF02518"/>
    </source>
</evidence>
<dbReference type="Gene3D" id="3.30.565.10">
    <property type="entry name" value="Histidine kinase-like ATPase, C-terminal domain"/>
    <property type="match status" value="1"/>
</dbReference>
<dbReference type="InterPro" id="IPR003594">
    <property type="entry name" value="HATPase_dom"/>
</dbReference>
<sequence length="743" mass="78497">MTNPELVETYGYSVERGMQRSFAALALLLVGSHLGTILPVHERLPVPVLVMSAAFVVLLTVTAARAWYVRLAPADSVAAAVLSVVSAFTYLVPAEQVLPMATRSNAMVVAATLAAGYQRTKPAIGICAGLVVVYVLTAVRMDGLGGALLGTWPLLAAPLAAGAVSKVLRQTAAKADAARRAVHETQVRAAEEEAKRAAHKQFQRTLHDDVASALRAAALSGVAPVEVRSASAAAIRRAEATPAPPSAELQDLRAHLDELPGPAGVRMVREGDTAVFAPAHVVGEVADAAAELLRNIGKHARASTAWVTLSGDDNGFVLWVRDDGIGFSARAVQATSLGLRRSVAGRLAEIGGSAEISSRPGEGTTAELRWQRPSVEQERQGFSRMRGMRSAVDDLRQPLAAVCLPYLFSMALPVVHNLDTAPGMDWLAAWYAVMAAATVWLILHARSQPPLWTGVLAAVWTAGGAVAGVLVIPADSLTTFVSWPVGAPGPMLVVLATLWRWPLAVLTLLVEEVVLITLVLRGQFVTEAFSDAAPAITAPVLALAMGLVIANTVARLGAIVLWSGAERTEIATAAAAREARTSLHAARIADIGAEILPFLRQLAESDDALVSAEPTRMRARRLEWMARDELHIPGVLDPDLRHRMMDARADGCVVVVQADTDTIDPPQAVRTILAAALSTTPLPDELTLTLSSRDDAVTVNLLCQPNNAARATALRIAVPEAELTEYADEAMNVELAVVPSTVS</sequence>
<keyword evidence="7" id="KW-1185">Reference proteome</keyword>
<feature type="transmembrane region" description="Helical" evidence="4">
    <location>
        <begin position="395"/>
        <end position="415"/>
    </location>
</feature>
<keyword evidence="4" id="KW-0812">Transmembrane</keyword>
<dbReference type="CDD" id="cd16917">
    <property type="entry name" value="HATPase_UhpB-NarQ-NarX-like"/>
    <property type="match status" value="1"/>
</dbReference>
<dbReference type="EMBL" id="BNAR01000007">
    <property type="protein sequence ID" value="GHH46471.1"/>
    <property type="molecule type" value="Genomic_DNA"/>
</dbReference>
<feature type="transmembrane region" description="Helical" evidence="4">
    <location>
        <begin position="498"/>
        <end position="520"/>
    </location>
</feature>
<dbReference type="InterPro" id="IPR036890">
    <property type="entry name" value="HATPase_C_sf"/>
</dbReference>
<keyword evidence="4" id="KW-1133">Transmembrane helix</keyword>
<feature type="transmembrane region" description="Helical" evidence="4">
    <location>
        <begin position="427"/>
        <end position="443"/>
    </location>
</feature>
<dbReference type="PANTHER" id="PTHR24421">
    <property type="entry name" value="NITRATE/NITRITE SENSOR PROTEIN NARX-RELATED"/>
    <property type="match status" value="1"/>
</dbReference>
<accession>A0ABQ3MKL8</accession>
<feature type="transmembrane region" description="Helical" evidence="4">
    <location>
        <begin position="147"/>
        <end position="164"/>
    </location>
</feature>
<feature type="transmembrane region" description="Helical" evidence="4">
    <location>
        <begin position="532"/>
        <end position="550"/>
    </location>
</feature>
<protein>
    <recommendedName>
        <fullName evidence="5">Histidine kinase/HSP90-like ATPase domain-containing protein</fullName>
    </recommendedName>
</protein>
<dbReference type="RefSeq" id="WP_191301448.1">
    <property type="nucleotide sequence ID" value="NZ_BNAR01000007.1"/>
</dbReference>
<dbReference type="InterPro" id="IPR050482">
    <property type="entry name" value="Sensor_HK_TwoCompSys"/>
</dbReference>
<evidence type="ECO:0000313" key="6">
    <source>
        <dbReference type="EMBL" id="GHH46471.1"/>
    </source>
</evidence>
<feature type="transmembrane region" description="Helical" evidence="4">
    <location>
        <begin position="455"/>
        <end position="474"/>
    </location>
</feature>
<keyword evidence="3" id="KW-0902">Two-component regulatory system</keyword>
<evidence type="ECO:0000256" key="3">
    <source>
        <dbReference type="ARBA" id="ARBA00023012"/>
    </source>
</evidence>
<gene>
    <name evidence="6" type="ORF">GCM10017774_49450</name>
</gene>
<keyword evidence="2" id="KW-0418">Kinase</keyword>